<gene>
    <name evidence="2" type="ORF">F5891DRAFT_1168738</name>
</gene>
<protein>
    <submittedName>
        <fullName evidence="2">Uncharacterized protein</fullName>
    </submittedName>
</protein>
<sequence length="168" mass="19793">MNYPEHRTFHNTSYKTTKEEDNKLNSPKNSPHYLPRSRKVRDHGLKDWQEVFTNLCLSILQLVKESLHFTTRIFQGIDILAAVQEMETTEEREEVLKEYKLHDVSCPLQTYIIHCLRTNYTFTLVVYGSITYGLSFRTIKHFSADNSMHKDISKETDYALSYLLLHCV</sequence>
<feature type="region of interest" description="Disordered" evidence="1">
    <location>
        <begin position="1"/>
        <end position="36"/>
    </location>
</feature>
<evidence type="ECO:0000313" key="2">
    <source>
        <dbReference type="EMBL" id="KAG1908665.1"/>
    </source>
</evidence>
<dbReference type="AlphaFoldDB" id="A0AAD4EM17"/>
<organism evidence="2 3">
    <name type="scientific">Suillus fuscotomentosus</name>
    <dbReference type="NCBI Taxonomy" id="1912939"/>
    <lineage>
        <taxon>Eukaryota</taxon>
        <taxon>Fungi</taxon>
        <taxon>Dikarya</taxon>
        <taxon>Basidiomycota</taxon>
        <taxon>Agaricomycotina</taxon>
        <taxon>Agaricomycetes</taxon>
        <taxon>Agaricomycetidae</taxon>
        <taxon>Boletales</taxon>
        <taxon>Suillineae</taxon>
        <taxon>Suillaceae</taxon>
        <taxon>Suillus</taxon>
    </lineage>
</organism>
<name>A0AAD4EM17_9AGAM</name>
<evidence type="ECO:0000313" key="3">
    <source>
        <dbReference type="Proteomes" id="UP001195769"/>
    </source>
</evidence>
<dbReference type="EMBL" id="JABBWK010000001">
    <property type="protein sequence ID" value="KAG1908665.1"/>
    <property type="molecule type" value="Genomic_DNA"/>
</dbReference>
<keyword evidence="3" id="KW-1185">Reference proteome</keyword>
<dbReference type="Proteomes" id="UP001195769">
    <property type="component" value="Unassembled WGS sequence"/>
</dbReference>
<reference evidence="2" key="1">
    <citation type="journal article" date="2020" name="New Phytol.">
        <title>Comparative genomics reveals dynamic genome evolution in host specialist ectomycorrhizal fungi.</title>
        <authorList>
            <person name="Lofgren L.A."/>
            <person name="Nguyen N.H."/>
            <person name="Vilgalys R."/>
            <person name="Ruytinx J."/>
            <person name="Liao H.L."/>
            <person name="Branco S."/>
            <person name="Kuo A."/>
            <person name="LaButti K."/>
            <person name="Lipzen A."/>
            <person name="Andreopoulos W."/>
            <person name="Pangilinan J."/>
            <person name="Riley R."/>
            <person name="Hundley H."/>
            <person name="Na H."/>
            <person name="Barry K."/>
            <person name="Grigoriev I.V."/>
            <person name="Stajich J.E."/>
            <person name="Kennedy P.G."/>
        </authorList>
    </citation>
    <scope>NUCLEOTIDE SEQUENCE</scope>
    <source>
        <strain evidence="2">FC203</strain>
    </source>
</reference>
<accession>A0AAD4EM17</accession>
<dbReference type="GeneID" id="64659763"/>
<proteinExistence type="predicted"/>
<dbReference type="RefSeq" id="XP_041234240.1">
    <property type="nucleotide sequence ID" value="XM_041365465.1"/>
</dbReference>
<evidence type="ECO:0000256" key="1">
    <source>
        <dbReference type="SAM" id="MobiDB-lite"/>
    </source>
</evidence>
<comment type="caution">
    <text evidence="2">The sequence shown here is derived from an EMBL/GenBank/DDBJ whole genome shotgun (WGS) entry which is preliminary data.</text>
</comment>